<dbReference type="Proteomes" id="UP001276659">
    <property type="component" value="Unassembled WGS sequence"/>
</dbReference>
<accession>A0AAD9Z5D5</accession>
<evidence type="ECO:0000256" key="1">
    <source>
        <dbReference type="SAM" id="MobiDB-lite"/>
    </source>
</evidence>
<dbReference type="EMBL" id="JASNWA010000009">
    <property type="protein sequence ID" value="KAK3170302.1"/>
    <property type="molecule type" value="Genomic_DNA"/>
</dbReference>
<comment type="caution">
    <text evidence="2">The sequence shown here is derived from an EMBL/GenBank/DDBJ whole genome shotgun (WGS) entry which is preliminary data.</text>
</comment>
<evidence type="ECO:0000313" key="3">
    <source>
        <dbReference type="Proteomes" id="UP001276659"/>
    </source>
</evidence>
<evidence type="ECO:0000313" key="2">
    <source>
        <dbReference type="EMBL" id="KAK3170302.1"/>
    </source>
</evidence>
<organism evidence="2 3">
    <name type="scientific">Lepraria neglecta</name>
    <dbReference type="NCBI Taxonomy" id="209136"/>
    <lineage>
        <taxon>Eukaryota</taxon>
        <taxon>Fungi</taxon>
        <taxon>Dikarya</taxon>
        <taxon>Ascomycota</taxon>
        <taxon>Pezizomycotina</taxon>
        <taxon>Lecanoromycetes</taxon>
        <taxon>OSLEUM clade</taxon>
        <taxon>Lecanoromycetidae</taxon>
        <taxon>Lecanorales</taxon>
        <taxon>Lecanorineae</taxon>
        <taxon>Stereocaulaceae</taxon>
        <taxon>Lepraria</taxon>
    </lineage>
</organism>
<proteinExistence type="predicted"/>
<gene>
    <name evidence="2" type="ORF">OEA41_009689</name>
</gene>
<protein>
    <submittedName>
        <fullName evidence="2">Uncharacterized protein</fullName>
    </submittedName>
</protein>
<keyword evidence="3" id="KW-1185">Reference proteome</keyword>
<sequence>MSASNISGPDGEPRPDSPTIPKTNIAPNHHSTDLMNADLNQDESASLRAQKYWASNSDSWSTSATAGLGSPRTPLFGRQAFNRTGEDFIESLTSNPSVSTNPSPRDHATLLPEEHVAQWKQCRNQKPNVPILVRRNGQPTTLLSQINSIKLGQTHINLDNCEGAPFQAKMDMTNALDHLAEQTGFAGEYKMFVMEEAMKSWEAER</sequence>
<name>A0AAD9Z5D5_9LECA</name>
<feature type="region of interest" description="Disordered" evidence="1">
    <location>
        <begin position="1"/>
        <end position="43"/>
    </location>
</feature>
<dbReference type="AlphaFoldDB" id="A0AAD9Z5D5"/>
<reference evidence="2" key="1">
    <citation type="submission" date="2022-11" db="EMBL/GenBank/DDBJ databases">
        <title>Chromosomal genome sequence assembly and mating type (MAT) locus characterization of the leprose asexual lichenized fungus Lepraria neglecta (Nyl.) Erichsen.</title>
        <authorList>
            <person name="Allen J.L."/>
            <person name="Pfeffer B."/>
        </authorList>
    </citation>
    <scope>NUCLEOTIDE SEQUENCE</scope>
    <source>
        <strain evidence="2">Allen 5258</strain>
    </source>
</reference>